<organism evidence="2 3">
    <name type="scientific">Holothuria leucospilota</name>
    <name type="common">Black long sea cucumber</name>
    <name type="synonym">Mertensiothuria leucospilota</name>
    <dbReference type="NCBI Taxonomy" id="206669"/>
    <lineage>
        <taxon>Eukaryota</taxon>
        <taxon>Metazoa</taxon>
        <taxon>Echinodermata</taxon>
        <taxon>Eleutherozoa</taxon>
        <taxon>Echinozoa</taxon>
        <taxon>Holothuroidea</taxon>
        <taxon>Aspidochirotacea</taxon>
        <taxon>Aspidochirotida</taxon>
        <taxon>Holothuriidae</taxon>
        <taxon>Holothuria</taxon>
    </lineage>
</organism>
<reference evidence="2" key="1">
    <citation type="submission" date="2021-10" db="EMBL/GenBank/DDBJ databases">
        <title>Tropical sea cucumber genome reveals ecological adaptation and Cuvierian tubules defense mechanism.</title>
        <authorList>
            <person name="Chen T."/>
        </authorList>
    </citation>
    <scope>NUCLEOTIDE SEQUENCE</scope>
    <source>
        <strain evidence="2">Nanhai2018</strain>
        <tissue evidence="2">Muscle</tissue>
    </source>
</reference>
<name>A0A9Q1CRG8_HOLLE</name>
<feature type="chain" id="PRO_5040356709" description="Secreted protein" evidence="1">
    <location>
        <begin position="19"/>
        <end position="168"/>
    </location>
</feature>
<evidence type="ECO:0008006" key="4">
    <source>
        <dbReference type="Google" id="ProtNLM"/>
    </source>
</evidence>
<dbReference type="EMBL" id="JAIZAY010000001">
    <property type="protein sequence ID" value="KAJ8050028.1"/>
    <property type="molecule type" value="Genomic_DNA"/>
</dbReference>
<protein>
    <recommendedName>
        <fullName evidence="4">Secreted protein</fullName>
    </recommendedName>
</protein>
<keyword evidence="1" id="KW-0732">Signal</keyword>
<comment type="caution">
    <text evidence="2">The sequence shown here is derived from an EMBL/GenBank/DDBJ whole genome shotgun (WGS) entry which is preliminary data.</text>
</comment>
<evidence type="ECO:0000313" key="3">
    <source>
        <dbReference type="Proteomes" id="UP001152320"/>
    </source>
</evidence>
<proteinExistence type="predicted"/>
<dbReference type="AlphaFoldDB" id="A0A9Q1CRG8"/>
<evidence type="ECO:0000256" key="1">
    <source>
        <dbReference type="SAM" id="SignalP"/>
    </source>
</evidence>
<dbReference type="Proteomes" id="UP001152320">
    <property type="component" value="Chromosome 1"/>
</dbReference>
<sequence length="168" mass="19100">MCVCVCVCTWVCVCVTLASVHCNSTRASWTKLKLGIWICHSEKVCPIVFGGGQRSCGVTRGQRPKTLFARYLKVGSLDKFHTWYVDALWREDECRSFWWRSKVIWGHQQSNTENLLLKQYLKIQHSEKLCHTVLGGGQSSSGVTKGQKLITLLLAQYLKVGSFDKFHT</sequence>
<evidence type="ECO:0000313" key="2">
    <source>
        <dbReference type="EMBL" id="KAJ8050028.1"/>
    </source>
</evidence>
<keyword evidence="3" id="KW-1185">Reference proteome</keyword>
<accession>A0A9Q1CRG8</accession>
<gene>
    <name evidence="2" type="ORF">HOLleu_03052</name>
</gene>
<feature type="signal peptide" evidence="1">
    <location>
        <begin position="1"/>
        <end position="18"/>
    </location>
</feature>